<evidence type="ECO:0000313" key="2">
    <source>
        <dbReference type="EMBL" id="KAF7707746.1"/>
    </source>
</evidence>
<gene>
    <name evidence="2" type="ORF">HF521_018964</name>
</gene>
<organism evidence="2 3">
    <name type="scientific">Silurus meridionalis</name>
    <name type="common">Southern catfish</name>
    <name type="synonym">Silurus soldatovi meridionalis</name>
    <dbReference type="NCBI Taxonomy" id="175797"/>
    <lineage>
        <taxon>Eukaryota</taxon>
        <taxon>Metazoa</taxon>
        <taxon>Chordata</taxon>
        <taxon>Craniata</taxon>
        <taxon>Vertebrata</taxon>
        <taxon>Euteleostomi</taxon>
        <taxon>Actinopterygii</taxon>
        <taxon>Neopterygii</taxon>
        <taxon>Teleostei</taxon>
        <taxon>Ostariophysi</taxon>
        <taxon>Siluriformes</taxon>
        <taxon>Siluridae</taxon>
        <taxon>Silurus</taxon>
    </lineage>
</organism>
<evidence type="ECO:0000256" key="1">
    <source>
        <dbReference type="SAM" id="MobiDB-lite"/>
    </source>
</evidence>
<dbReference type="AlphaFoldDB" id="A0A8T0BQR5"/>
<sequence>MVEFLEVSIPLSGTKISQARPGGSVDSVAEERFQFVHDLALDMAHFLLSAATHRDGLEGVLLLTDTHLPLQETKRLDQTLTLALKHLRLPPGRVGVGFMPAVFTAWGFQGEDFCPQETLLHFAARRGLRKVALFLLQQPGGRDALQLANKNGYTPARLAQSRGHTQLQHLLSEIENSPHLETKAPRRCYPAGRAFLHHPRLNTFTLTVENEADGDASDLKRDVEELRRYARSHHHSKAGSPKHLQSLPVILSRDFVAVTPSEVASLQKASSCEHQEVKTETESGRCTNGSTRSEEEEVSVEAQASHFNSGNSETRTLGLEGAGVCVGKPEHLASVSGVSCTEQQQEEVDSEPREIREAPRTLADSETKVQDKVKSGNTMGQTQGLLPEKEEKNEARGDLPEEREGECDSTKETGKTRSQFYLDLDVNASEKAPEIQVQETGSGNEVTFSTKLDQDLSGIQILKDSPWLQGRSMMCTSNRLRMSTSFQI</sequence>
<dbReference type="EMBL" id="JABFDY010000005">
    <property type="protein sequence ID" value="KAF7707746.1"/>
    <property type="molecule type" value="Genomic_DNA"/>
</dbReference>
<dbReference type="GO" id="GO:0071875">
    <property type="term" value="P:adrenergic receptor signaling pathway"/>
    <property type="evidence" value="ECO:0007669"/>
    <property type="project" value="TreeGrafter"/>
</dbReference>
<feature type="compositionally biased region" description="Basic and acidic residues" evidence="1">
    <location>
        <begin position="274"/>
        <end position="283"/>
    </location>
</feature>
<proteinExistence type="predicted"/>
<name>A0A8T0BQR5_SILME</name>
<dbReference type="SUPFAM" id="SSF48403">
    <property type="entry name" value="Ankyrin repeat"/>
    <property type="match status" value="1"/>
</dbReference>
<dbReference type="GO" id="GO:0015629">
    <property type="term" value="C:actin cytoskeleton"/>
    <property type="evidence" value="ECO:0007669"/>
    <property type="project" value="TreeGrafter"/>
</dbReference>
<feature type="compositionally biased region" description="Basic and acidic residues" evidence="1">
    <location>
        <begin position="387"/>
        <end position="415"/>
    </location>
</feature>
<dbReference type="GO" id="GO:0035023">
    <property type="term" value="P:regulation of Rho protein signal transduction"/>
    <property type="evidence" value="ECO:0007669"/>
    <property type="project" value="TreeGrafter"/>
</dbReference>
<evidence type="ECO:0000313" key="3">
    <source>
        <dbReference type="Proteomes" id="UP000606274"/>
    </source>
</evidence>
<feature type="compositionally biased region" description="Basic and acidic residues" evidence="1">
    <location>
        <begin position="350"/>
        <end position="374"/>
    </location>
</feature>
<dbReference type="Proteomes" id="UP000606274">
    <property type="component" value="Unassembled WGS sequence"/>
</dbReference>
<dbReference type="GO" id="GO:0043123">
    <property type="term" value="P:positive regulation of canonical NF-kappaB signal transduction"/>
    <property type="evidence" value="ECO:0007669"/>
    <property type="project" value="TreeGrafter"/>
</dbReference>
<dbReference type="PANTHER" id="PTHR13944">
    <property type="entry name" value="AGAP007712-PA"/>
    <property type="match status" value="1"/>
</dbReference>
<feature type="compositionally biased region" description="Polar residues" evidence="1">
    <location>
        <begin position="375"/>
        <end position="384"/>
    </location>
</feature>
<dbReference type="GO" id="GO:0016020">
    <property type="term" value="C:membrane"/>
    <property type="evidence" value="ECO:0007669"/>
    <property type="project" value="TreeGrafter"/>
</dbReference>
<feature type="region of interest" description="Disordered" evidence="1">
    <location>
        <begin position="336"/>
        <end position="418"/>
    </location>
</feature>
<protein>
    <submittedName>
        <fullName evidence="2">Uncharacterized protein</fullName>
    </submittedName>
</protein>
<keyword evidence="3" id="KW-1185">Reference proteome</keyword>
<accession>A0A8T0BQR5</accession>
<dbReference type="InterPro" id="IPR036770">
    <property type="entry name" value="Ankyrin_rpt-contain_sf"/>
</dbReference>
<dbReference type="GO" id="GO:0005078">
    <property type="term" value="F:MAP-kinase scaffold activity"/>
    <property type="evidence" value="ECO:0007669"/>
    <property type="project" value="TreeGrafter"/>
</dbReference>
<dbReference type="Gene3D" id="1.25.40.20">
    <property type="entry name" value="Ankyrin repeat-containing domain"/>
    <property type="match status" value="1"/>
</dbReference>
<dbReference type="InterPro" id="IPR051632">
    <property type="entry name" value="Rho_GEF"/>
</dbReference>
<reference evidence="2" key="1">
    <citation type="submission" date="2020-08" db="EMBL/GenBank/DDBJ databases">
        <title>Chromosome-level assembly of Southern catfish (Silurus meridionalis) provides insights into visual adaptation to the nocturnal and benthic lifestyles.</title>
        <authorList>
            <person name="Zhang Y."/>
            <person name="Wang D."/>
            <person name="Peng Z."/>
        </authorList>
    </citation>
    <scope>NUCLEOTIDE SEQUENCE</scope>
    <source>
        <strain evidence="2">SWU-2019-XX</strain>
        <tissue evidence="2">Muscle</tissue>
    </source>
</reference>
<feature type="region of interest" description="Disordered" evidence="1">
    <location>
        <begin position="274"/>
        <end position="297"/>
    </location>
</feature>
<comment type="caution">
    <text evidence="2">The sequence shown here is derived from an EMBL/GenBank/DDBJ whole genome shotgun (WGS) entry which is preliminary data.</text>
</comment>
<dbReference type="PANTHER" id="PTHR13944:SF18">
    <property type="entry name" value="A-KINASE ANCHOR PROTEIN 13"/>
    <property type="match status" value="1"/>
</dbReference>